<proteinExistence type="inferred from homology"/>
<name>A0AA51X6Q7_9GAMM</name>
<evidence type="ECO:0000256" key="1">
    <source>
        <dbReference type="ARBA" id="ARBA00004651"/>
    </source>
</evidence>
<keyword evidence="3" id="KW-1003">Cell membrane</keyword>
<evidence type="ECO:0000313" key="8">
    <source>
        <dbReference type="EMBL" id="WMS86335.1"/>
    </source>
</evidence>
<reference evidence="8 9" key="1">
    <citation type="submission" date="2023-08" db="EMBL/GenBank/DDBJ databases">
        <title>Pleionea litopenaei sp. nov., isolated from stomach of juvenile Litopenaeus vannamei.</title>
        <authorList>
            <person name="Rho A.M."/>
            <person name="Hwang C.Y."/>
        </authorList>
    </citation>
    <scope>NUCLEOTIDE SEQUENCE [LARGE SCALE GENOMIC DNA]</scope>
    <source>
        <strain evidence="8 9">HL-JVS1</strain>
    </source>
</reference>
<dbReference type="InterPro" id="IPR051907">
    <property type="entry name" value="DoxX-like_oxidoreductase"/>
</dbReference>
<dbReference type="Proteomes" id="UP001239782">
    <property type="component" value="Chromosome"/>
</dbReference>
<sequence length="191" mass="21445">MITQFIKRYQALVSFLDHFSGLGPFALRAFLFWPLFFAGWQKFQSIDATAQWFEHSLNIPFATTMAYLAASTELIGAILLLLGLLTRLSAIPLLITMVVAAVSVHWKNGWSAIASSSDPDIAVRLERGRSILQDYGNYDWLTEQGSWVILNNGIEFAATYAVMLLALIFSGGGRYLSLDYWLKRRLITANN</sequence>
<dbReference type="GO" id="GO:0005886">
    <property type="term" value="C:plasma membrane"/>
    <property type="evidence" value="ECO:0007669"/>
    <property type="project" value="UniProtKB-SubCell"/>
</dbReference>
<dbReference type="InterPro" id="IPR032808">
    <property type="entry name" value="DoxX"/>
</dbReference>
<organism evidence="8 9">
    <name type="scientific">Pleionea litopenaei</name>
    <dbReference type="NCBI Taxonomy" id="3070815"/>
    <lineage>
        <taxon>Bacteria</taxon>
        <taxon>Pseudomonadati</taxon>
        <taxon>Pseudomonadota</taxon>
        <taxon>Gammaproteobacteria</taxon>
        <taxon>Oceanospirillales</taxon>
        <taxon>Pleioneaceae</taxon>
        <taxon>Pleionea</taxon>
    </lineage>
</organism>
<gene>
    <name evidence="8" type="ORF">Q9312_14015</name>
</gene>
<evidence type="ECO:0000313" key="9">
    <source>
        <dbReference type="Proteomes" id="UP001239782"/>
    </source>
</evidence>
<keyword evidence="6 7" id="KW-0472">Membrane</keyword>
<feature type="transmembrane region" description="Helical" evidence="7">
    <location>
        <begin position="157"/>
        <end position="176"/>
    </location>
</feature>
<comment type="subcellular location">
    <subcellularLocation>
        <location evidence="1">Cell membrane</location>
        <topology evidence="1">Multi-pass membrane protein</topology>
    </subcellularLocation>
</comment>
<keyword evidence="9" id="KW-1185">Reference proteome</keyword>
<feature type="transmembrane region" description="Helical" evidence="7">
    <location>
        <begin position="12"/>
        <end position="37"/>
    </location>
</feature>
<evidence type="ECO:0000256" key="5">
    <source>
        <dbReference type="ARBA" id="ARBA00022989"/>
    </source>
</evidence>
<evidence type="ECO:0000256" key="7">
    <source>
        <dbReference type="SAM" id="Phobius"/>
    </source>
</evidence>
<dbReference type="EMBL" id="CP133548">
    <property type="protein sequence ID" value="WMS86335.1"/>
    <property type="molecule type" value="Genomic_DNA"/>
</dbReference>
<protein>
    <submittedName>
        <fullName evidence="8">DoxX family protein</fullName>
    </submittedName>
</protein>
<dbReference type="KEGG" id="plei:Q9312_14015"/>
<keyword evidence="4 7" id="KW-0812">Transmembrane</keyword>
<comment type="similarity">
    <text evidence="2">Belongs to the DoxX family.</text>
</comment>
<feature type="transmembrane region" description="Helical" evidence="7">
    <location>
        <begin position="88"/>
        <end position="106"/>
    </location>
</feature>
<accession>A0AA51X6Q7</accession>
<dbReference type="AlphaFoldDB" id="A0AA51X6Q7"/>
<dbReference type="PANTHER" id="PTHR33452:SF19">
    <property type="entry name" value="DOXX FAMILY PROTEIN"/>
    <property type="match status" value="1"/>
</dbReference>
<evidence type="ECO:0000256" key="6">
    <source>
        <dbReference type="ARBA" id="ARBA00023136"/>
    </source>
</evidence>
<evidence type="ECO:0000256" key="3">
    <source>
        <dbReference type="ARBA" id="ARBA00022475"/>
    </source>
</evidence>
<dbReference type="PANTHER" id="PTHR33452">
    <property type="entry name" value="OXIDOREDUCTASE CATD-RELATED"/>
    <property type="match status" value="1"/>
</dbReference>
<dbReference type="RefSeq" id="WP_309201487.1">
    <property type="nucleotide sequence ID" value="NZ_CP133548.1"/>
</dbReference>
<keyword evidence="5 7" id="KW-1133">Transmembrane helix</keyword>
<evidence type="ECO:0000256" key="4">
    <source>
        <dbReference type="ARBA" id="ARBA00022692"/>
    </source>
</evidence>
<dbReference type="Pfam" id="PF07681">
    <property type="entry name" value="DoxX"/>
    <property type="match status" value="1"/>
</dbReference>
<feature type="transmembrane region" description="Helical" evidence="7">
    <location>
        <begin position="57"/>
        <end position="81"/>
    </location>
</feature>
<evidence type="ECO:0000256" key="2">
    <source>
        <dbReference type="ARBA" id="ARBA00006679"/>
    </source>
</evidence>